<accession>A0AAN6FM95</accession>
<reference evidence="2" key="1">
    <citation type="submission" date="2021-12" db="EMBL/GenBank/DDBJ databases">
        <title>Black yeast isolated from Biological Soil Crust.</title>
        <authorList>
            <person name="Kurbessoian T."/>
        </authorList>
    </citation>
    <scope>NUCLEOTIDE SEQUENCE</scope>
    <source>
        <strain evidence="2">CCFEE 5208</strain>
    </source>
</reference>
<feature type="compositionally biased region" description="Polar residues" evidence="1">
    <location>
        <begin position="77"/>
        <end position="95"/>
    </location>
</feature>
<name>A0AAN6FM95_9PEZI</name>
<gene>
    <name evidence="2" type="ORF">LTR82_008480</name>
    <name evidence="3" type="ORF">LTR91_001257</name>
</gene>
<feature type="compositionally biased region" description="Low complexity" evidence="1">
    <location>
        <begin position="18"/>
        <end position="30"/>
    </location>
</feature>
<comment type="caution">
    <text evidence="2">The sequence shown here is derived from an EMBL/GenBank/DDBJ whole genome shotgun (WGS) entry which is preliminary data.</text>
</comment>
<feature type="compositionally biased region" description="Polar residues" evidence="1">
    <location>
        <begin position="102"/>
        <end position="111"/>
    </location>
</feature>
<evidence type="ECO:0000313" key="4">
    <source>
        <dbReference type="Proteomes" id="UP001168146"/>
    </source>
</evidence>
<feature type="compositionally biased region" description="Basic and acidic residues" evidence="1">
    <location>
        <begin position="55"/>
        <end position="64"/>
    </location>
</feature>
<reference evidence="3" key="2">
    <citation type="submission" date="2023-06" db="EMBL/GenBank/DDBJ databases">
        <title>Black Yeasts Isolated from many extreme environments.</title>
        <authorList>
            <person name="Coleine C."/>
            <person name="Stajich J.E."/>
            <person name="Selbmann L."/>
        </authorList>
    </citation>
    <scope>NUCLEOTIDE SEQUENCE</scope>
    <source>
        <strain evidence="3">CCFEE 5200</strain>
    </source>
</reference>
<protein>
    <submittedName>
        <fullName evidence="2">Uncharacterized protein</fullName>
    </submittedName>
</protein>
<feature type="region of interest" description="Disordered" evidence="1">
    <location>
        <begin position="77"/>
        <end position="195"/>
    </location>
</feature>
<organism evidence="2 4">
    <name type="scientific">Friedmanniomyces endolithicus</name>
    <dbReference type="NCBI Taxonomy" id="329885"/>
    <lineage>
        <taxon>Eukaryota</taxon>
        <taxon>Fungi</taxon>
        <taxon>Dikarya</taxon>
        <taxon>Ascomycota</taxon>
        <taxon>Pezizomycotina</taxon>
        <taxon>Dothideomycetes</taxon>
        <taxon>Dothideomycetidae</taxon>
        <taxon>Mycosphaerellales</taxon>
        <taxon>Teratosphaeriaceae</taxon>
        <taxon>Friedmanniomyces</taxon>
    </lineage>
</organism>
<feature type="compositionally biased region" description="Basic and acidic residues" evidence="1">
    <location>
        <begin position="1"/>
        <end position="17"/>
    </location>
</feature>
<evidence type="ECO:0000256" key="1">
    <source>
        <dbReference type="SAM" id="MobiDB-lite"/>
    </source>
</evidence>
<evidence type="ECO:0000313" key="5">
    <source>
        <dbReference type="Proteomes" id="UP001175353"/>
    </source>
</evidence>
<dbReference type="EMBL" id="JASUXU010000025">
    <property type="protein sequence ID" value="KAK0320366.1"/>
    <property type="molecule type" value="Genomic_DNA"/>
</dbReference>
<evidence type="ECO:0000313" key="2">
    <source>
        <dbReference type="EMBL" id="KAK0320366.1"/>
    </source>
</evidence>
<keyword evidence="5" id="KW-1185">Reference proteome</keyword>
<proteinExistence type="predicted"/>
<feature type="region of interest" description="Disordered" evidence="1">
    <location>
        <begin position="1"/>
        <end position="65"/>
    </location>
</feature>
<dbReference type="Proteomes" id="UP001175353">
    <property type="component" value="Unassembled WGS sequence"/>
</dbReference>
<feature type="compositionally biased region" description="Polar residues" evidence="1">
    <location>
        <begin position="151"/>
        <end position="164"/>
    </location>
</feature>
<dbReference type="EMBL" id="JAUJLE010000005">
    <property type="protein sequence ID" value="KAK1013661.1"/>
    <property type="molecule type" value="Genomic_DNA"/>
</dbReference>
<dbReference type="Proteomes" id="UP001168146">
    <property type="component" value="Unassembled WGS sequence"/>
</dbReference>
<sequence>MPFREKAKALFRRKDSAADSLSKTTSSSNSSRERWPSNIYKPGETMPRPKYRKPPTKEHKDKLESFSFGDAWRRKSYQSNYSPMGTRAPSRSNSLFRRKSCARSSRANSVVSLGDKERGGPRQREMHSGAMITAQLSTEVEADGDDDVTNVGLSRAQSREQVPTKSRPRTAENVAPYTSDYFGSGTAHDHRPFSEHELTLALQRSHLAVPTQG</sequence>
<feature type="compositionally biased region" description="Basic and acidic residues" evidence="1">
    <location>
        <begin position="114"/>
        <end position="127"/>
    </location>
</feature>
<evidence type="ECO:0000313" key="3">
    <source>
        <dbReference type="EMBL" id="KAK1013661.1"/>
    </source>
</evidence>
<dbReference type="AlphaFoldDB" id="A0AAN6FM95"/>